<proteinExistence type="predicted"/>
<evidence type="ECO:0000313" key="13">
    <source>
        <dbReference type="EMBL" id="MEK8027020.1"/>
    </source>
</evidence>
<dbReference type="GO" id="GO:0005524">
    <property type="term" value="F:ATP binding"/>
    <property type="evidence" value="ECO:0007669"/>
    <property type="project" value="UniProtKB-KW"/>
</dbReference>
<dbReference type="Gene3D" id="1.10.287.130">
    <property type="match status" value="1"/>
</dbReference>
<evidence type="ECO:0000256" key="7">
    <source>
        <dbReference type="ARBA" id="ARBA00022741"/>
    </source>
</evidence>
<organism evidence="13 14">
    <name type="scientific">Pseudaquabacterium rugosum</name>
    <dbReference type="NCBI Taxonomy" id="2984194"/>
    <lineage>
        <taxon>Bacteria</taxon>
        <taxon>Pseudomonadati</taxon>
        <taxon>Pseudomonadota</taxon>
        <taxon>Betaproteobacteria</taxon>
        <taxon>Burkholderiales</taxon>
        <taxon>Sphaerotilaceae</taxon>
        <taxon>Pseudaquabacterium</taxon>
    </lineage>
</organism>
<protein>
    <recommendedName>
        <fullName evidence="3">histidine kinase</fullName>
        <ecNumber evidence="3">2.7.13.3</ecNumber>
    </recommendedName>
</protein>
<dbReference type="Pfam" id="PF02518">
    <property type="entry name" value="HATPase_c"/>
    <property type="match status" value="1"/>
</dbReference>
<reference evidence="13 14" key="1">
    <citation type="submission" date="2024-04" db="EMBL/GenBank/DDBJ databases">
        <title>Novel species of the genus Ideonella isolated from streams.</title>
        <authorList>
            <person name="Lu H."/>
        </authorList>
    </citation>
    <scope>NUCLEOTIDE SEQUENCE [LARGE SCALE GENOMIC DNA]</scope>
    <source>
        <strain evidence="13 14">BYS139W</strain>
    </source>
</reference>
<evidence type="ECO:0000256" key="2">
    <source>
        <dbReference type="ARBA" id="ARBA00004651"/>
    </source>
</evidence>
<evidence type="ECO:0000256" key="4">
    <source>
        <dbReference type="ARBA" id="ARBA00022475"/>
    </source>
</evidence>
<dbReference type="Gene3D" id="3.30.565.10">
    <property type="entry name" value="Histidine kinase-like ATPase, C-terminal domain"/>
    <property type="match status" value="1"/>
</dbReference>
<feature type="compositionally biased region" description="Acidic residues" evidence="10">
    <location>
        <begin position="453"/>
        <end position="469"/>
    </location>
</feature>
<feature type="transmembrane region" description="Helical" evidence="11">
    <location>
        <begin position="112"/>
        <end position="135"/>
    </location>
</feature>
<dbReference type="InterPro" id="IPR036097">
    <property type="entry name" value="HisK_dim/P_sf"/>
</dbReference>
<keyword evidence="11" id="KW-0472">Membrane</keyword>
<dbReference type="EC" id="2.7.13.3" evidence="3"/>
<evidence type="ECO:0000256" key="5">
    <source>
        <dbReference type="ARBA" id="ARBA00022553"/>
    </source>
</evidence>
<feature type="transmembrane region" description="Helical" evidence="11">
    <location>
        <begin position="74"/>
        <end position="92"/>
    </location>
</feature>
<feature type="transmembrane region" description="Helical" evidence="11">
    <location>
        <begin position="40"/>
        <end position="62"/>
    </location>
</feature>
<dbReference type="PANTHER" id="PTHR44936">
    <property type="entry name" value="SENSOR PROTEIN CREC"/>
    <property type="match status" value="1"/>
</dbReference>
<feature type="region of interest" description="Disordered" evidence="10">
    <location>
        <begin position="451"/>
        <end position="481"/>
    </location>
</feature>
<dbReference type="PRINTS" id="PR00344">
    <property type="entry name" value="BCTRLSENSOR"/>
</dbReference>
<dbReference type="InterPro" id="IPR004358">
    <property type="entry name" value="Sig_transdc_His_kin-like_C"/>
</dbReference>
<dbReference type="SMART" id="SM00387">
    <property type="entry name" value="HATPase_c"/>
    <property type="match status" value="1"/>
</dbReference>
<evidence type="ECO:0000313" key="14">
    <source>
        <dbReference type="Proteomes" id="UP001368500"/>
    </source>
</evidence>
<gene>
    <name evidence="13" type="ORF">AACH11_13710</name>
</gene>
<keyword evidence="7" id="KW-0547">Nucleotide-binding</keyword>
<dbReference type="EMBL" id="JBBUTF010000012">
    <property type="protein sequence ID" value="MEK8027020.1"/>
    <property type="molecule type" value="Genomic_DNA"/>
</dbReference>
<dbReference type="RefSeq" id="WP_341374803.1">
    <property type="nucleotide sequence ID" value="NZ_JBBUTF010000012.1"/>
</dbReference>
<evidence type="ECO:0000259" key="12">
    <source>
        <dbReference type="PROSITE" id="PS50109"/>
    </source>
</evidence>
<comment type="caution">
    <text evidence="13">The sequence shown here is derived from an EMBL/GenBank/DDBJ whole genome shotgun (WGS) entry which is preliminary data.</text>
</comment>
<keyword evidence="9 13" id="KW-0067">ATP-binding</keyword>
<dbReference type="PROSITE" id="PS50109">
    <property type="entry name" value="HIS_KIN"/>
    <property type="match status" value="1"/>
</dbReference>
<accession>A0ABU9BE91</accession>
<dbReference type="SUPFAM" id="SSF47384">
    <property type="entry name" value="Homodimeric domain of signal transducing histidine kinase"/>
    <property type="match status" value="1"/>
</dbReference>
<evidence type="ECO:0000256" key="10">
    <source>
        <dbReference type="SAM" id="MobiDB-lite"/>
    </source>
</evidence>
<dbReference type="Proteomes" id="UP001368500">
    <property type="component" value="Unassembled WGS sequence"/>
</dbReference>
<dbReference type="InterPro" id="IPR036890">
    <property type="entry name" value="HATPase_C_sf"/>
</dbReference>
<keyword evidence="8" id="KW-0418">Kinase</keyword>
<keyword evidence="4" id="KW-1003">Cell membrane</keyword>
<dbReference type="SUPFAM" id="SSF55874">
    <property type="entry name" value="ATPase domain of HSP90 chaperone/DNA topoisomerase II/histidine kinase"/>
    <property type="match status" value="1"/>
</dbReference>
<keyword evidence="11" id="KW-1133">Transmembrane helix</keyword>
<dbReference type="InterPro" id="IPR050980">
    <property type="entry name" value="2C_sensor_his_kinase"/>
</dbReference>
<keyword evidence="5" id="KW-0597">Phosphoprotein</keyword>
<keyword evidence="14" id="KW-1185">Reference proteome</keyword>
<name>A0ABU9BE91_9BURK</name>
<comment type="subcellular location">
    <subcellularLocation>
        <location evidence="2">Cell membrane</location>
        <topology evidence="2">Multi-pass membrane protein</topology>
    </subcellularLocation>
</comment>
<evidence type="ECO:0000256" key="1">
    <source>
        <dbReference type="ARBA" id="ARBA00000085"/>
    </source>
</evidence>
<evidence type="ECO:0000256" key="6">
    <source>
        <dbReference type="ARBA" id="ARBA00022679"/>
    </source>
</evidence>
<evidence type="ECO:0000256" key="8">
    <source>
        <dbReference type="ARBA" id="ARBA00022777"/>
    </source>
</evidence>
<dbReference type="InterPro" id="IPR005467">
    <property type="entry name" value="His_kinase_dom"/>
</dbReference>
<evidence type="ECO:0000256" key="9">
    <source>
        <dbReference type="ARBA" id="ARBA00022840"/>
    </source>
</evidence>
<evidence type="ECO:0000256" key="3">
    <source>
        <dbReference type="ARBA" id="ARBA00012438"/>
    </source>
</evidence>
<feature type="domain" description="Histidine kinase" evidence="12">
    <location>
        <begin position="239"/>
        <end position="447"/>
    </location>
</feature>
<evidence type="ECO:0000256" key="11">
    <source>
        <dbReference type="SAM" id="Phobius"/>
    </source>
</evidence>
<feature type="transmembrane region" description="Helical" evidence="11">
    <location>
        <begin position="184"/>
        <end position="206"/>
    </location>
</feature>
<comment type="catalytic activity">
    <reaction evidence="1">
        <text>ATP + protein L-histidine = ADP + protein N-phospho-L-histidine.</text>
        <dbReference type="EC" id="2.7.13.3"/>
    </reaction>
</comment>
<dbReference type="CDD" id="cd00082">
    <property type="entry name" value="HisKA"/>
    <property type="match status" value="1"/>
</dbReference>
<keyword evidence="11" id="KW-0812">Transmembrane</keyword>
<keyword evidence="6" id="KW-0808">Transferase</keyword>
<dbReference type="InterPro" id="IPR003594">
    <property type="entry name" value="HATPase_dom"/>
</dbReference>
<dbReference type="InterPro" id="IPR003661">
    <property type="entry name" value="HisK_dim/P_dom"/>
</dbReference>
<sequence length="481" mass="50933">MSPPAEARAARSLLPALSPTGAEADPAAGLRPHEQAGRSALLQLVQLRWLAVAGQLAAIAVVHGGLGVQLPLRALLAFVLGLALFNIASWVRARSARDVGDGELMIGLLVDLLVLTMLLALTGGINNPFLFIYLPQVAIGALLLERALAWALVAAATGAIFLLSQWHLPLRWPGAPVQPLAVEYVGGLLLCFALSASLVVVVILRIGQTLRQRDARLAALRQRAAEEEHIVRMGLLASGAAHELSTPLATLSVILGDWSHMGPISAEPELREDVEQMQAQVQRCKAIISGILMSAGDARADATETTTLAAFLQATCADWSRRRGVGPLQPELGPTPDDPIFADAGLRQMVINLLDNALEAAPHQLPRLLAESDDERLQLRVLDQGPGFAPEILEHFGRPYHSTKGKPGGGLGVFLSVNVARGLGGNVIGRNRPTAGAEVLVELPLAALRLPDEALDDPADEPDPEDDDATTTPSAAPGRRR</sequence>
<feature type="transmembrane region" description="Helical" evidence="11">
    <location>
        <begin position="147"/>
        <end position="164"/>
    </location>
</feature>
<dbReference type="PANTHER" id="PTHR44936:SF10">
    <property type="entry name" value="SENSOR PROTEIN RSTB"/>
    <property type="match status" value="1"/>
</dbReference>